<evidence type="ECO:0000256" key="6">
    <source>
        <dbReference type="ARBA" id="ARBA00023136"/>
    </source>
</evidence>
<dbReference type="GO" id="GO:0003254">
    <property type="term" value="P:regulation of membrane depolarization"/>
    <property type="evidence" value="ECO:0007669"/>
    <property type="project" value="TreeGrafter"/>
</dbReference>
<dbReference type="GO" id="GO:0098855">
    <property type="term" value="C:HCN channel complex"/>
    <property type="evidence" value="ECO:0007669"/>
    <property type="project" value="TreeGrafter"/>
</dbReference>
<accession>A0AAX4P9X0</accession>
<keyword evidence="8" id="KW-0407">Ion channel</keyword>
<dbReference type="GO" id="GO:0035725">
    <property type="term" value="P:sodium ion transmembrane transport"/>
    <property type="evidence" value="ECO:0007669"/>
    <property type="project" value="TreeGrafter"/>
</dbReference>
<protein>
    <submittedName>
        <fullName evidence="12">Voltage-gated ion channel splice protein</fullName>
    </submittedName>
</protein>
<dbReference type="EMBL" id="CP151506">
    <property type="protein sequence ID" value="WZN63014.1"/>
    <property type="molecule type" value="Genomic_DNA"/>
</dbReference>
<dbReference type="PROSITE" id="PS50042">
    <property type="entry name" value="CNMP_BINDING_3"/>
    <property type="match status" value="1"/>
</dbReference>
<evidence type="ECO:0000259" key="11">
    <source>
        <dbReference type="PROSITE" id="PS50042"/>
    </source>
</evidence>
<dbReference type="InterPro" id="IPR018490">
    <property type="entry name" value="cNMP-bd_dom_sf"/>
</dbReference>
<evidence type="ECO:0000256" key="3">
    <source>
        <dbReference type="ARBA" id="ARBA00022692"/>
    </source>
</evidence>
<dbReference type="Gene3D" id="1.10.287.630">
    <property type="entry name" value="Helix hairpin bin"/>
    <property type="match status" value="1"/>
</dbReference>
<dbReference type="FunFam" id="1.10.287.630:FF:000001">
    <property type="entry name" value="Cyclic nucleotide-gated channel alpha 3"/>
    <property type="match status" value="1"/>
</dbReference>
<dbReference type="GO" id="GO:0005249">
    <property type="term" value="F:voltage-gated potassium channel activity"/>
    <property type="evidence" value="ECO:0007669"/>
    <property type="project" value="InterPro"/>
</dbReference>
<evidence type="ECO:0000256" key="9">
    <source>
        <dbReference type="SAM" id="MobiDB-lite"/>
    </source>
</evidence>
<feature type="transmembrane region" description="Helical" evidence="10">
    <location>
        <begin position="95"/>
        <end position="114"/>
    </location>
</feature>
<feature type="compositionally biased region" description="Low complexity" evidence="9">
    <location>
        <begin position="17"/>
        <end position="29"/>
    </location>
</feature>
<keyword evidence="7" id="KW-1071">Ligand-gated ion channel</keyword>
<dbReference type="AlphaFoldDB" id="A0AAX4P9X0"/>
<dbReference type="InterPro" id="IPR003938">
    <property type="entry name" value="K_chnl_volt-dep_EAG/ELK/ERG"/>
</dbReference>
<keyword evidence="5" id="KW-0406">Ion transport</keyword>
<keyword evidence="2" id="KW-0813">Transport</keyword>
<dbReference type="InterPro" id="IPR005821">
    <property type="entry name" value="Ion_trans_dom"/>
</dbReference>
<proteinExistence type="predicted"/>
<evidence type="ECO:0000256" key="4">
    <source>
        <dbReference type="ARBA" id="ARBA00022989"/>
    </source>
</evidence>
<dbReference type="InterPro" id="IPR051413">
    <property type="entry name" value="K/Na_HCN_channel"/>
</dbReference>
<evidence type="ECO:0000256" key="1">
    <source>
        <dbReference type="ARBA" id="ARBA00004141"/>
    </source>
</evidence>
<evidence type="ECO:0000313" key="12">
    <source>
        <dbReference type="EMBL" id="WZN63014.1"/>
    </source>
</evidence>
<sequence length="711" mass="81273">MPSRLGKLLPRGRNSRKPPAAGKSSSSAGKEIEQYLSKNLQLYKISRNKRMSFFKNIFGTVSPSTSSSTNYYEDRMDSKKVKYDPKTTFRARWDLLMGCFIMYTCGILPLRVAFGDNEFGFFSMMDLLIDCGFMVDIYINFNTGYDDGGIIIMDPSFVRQKYMKSWFLFDVVSSFPFDLLLLFSSASEDSYLYFRLPKLLRIFRLPRLFRYLKRWQDVLPINSAALRTLKLVFLILAFAHLNACMQFLVAELEGFPDDGWVARVQVTDAPTLAQYLHALFRALSHMLCIGYGQEPPKTQLEIWIIICSMMSGASFYIVLIGIMSSLMLSMDRSGAKYREQMEIWTEYFAYARIPQKLRKRVVEYYKYRWYTRKYFDEISLVSELSPALQNDISMHICADLVQKVPIFKACRPVVLASLVPALRPVTLIPNELIYRTGEIANEMFFILHGEIGIESASGEVFTTLSSGSYFGEFPLIYDRKLSRTAHARAITHVELYSLQRKKFDVICQVYPEFLELMRSIADARTMIFKAQNEVLKKEGGDDSPAGGANQEGGDEKKGARKTSIADIDIKVSDSYLYSAQNKRNDDMVGARGSTFGGRSERVIFNPNTMGKGSTEWKSGMKNFFSKFSPSRAKRKVEEQKPPVTVPIGTFPDRSSKKSSIQMSADALKDLHQEDWFQKLSKAIEKSMDADQDIVNEPMSKEEREKAEEKEI</sequence>
<dbReference type="SUPFAM" id="SSF51206">
    <property type="entry name" value="cAMP-binding domain-like"/>
    <property type="match status" value="1"/>
</dbReference>
<dbReference type="Gene3D" id="1.10.287.70">
    <property type="match status" value="1"/>
</dbReference>
<dbReference type="InterPro" id="IPR014710">
    <property type="entry name" value="RmlC-like_jellyroll"/>
</dbReference>
<evidence type="ECO:0000256" key="8">
    <source>
        <dbReference type="ARBA" id="ARBA00023303"/>
    </source>
</evidence>
<feature type="region of interest" description="Disordered" evidence="9">
    <location>
        <begin position="537"/>
        <end position="561"/>
    </location>
</feature>
<dbReference type="PANTHER" id="PTHR45689:SF5">
    <property type="entry name" value="I[[H]] CHANNEL, ISOFORM E"/>
    <property type="match status" value="1"/>
</dbReference>
<evidence type="ECO:0000256" key="2">
    <source>
        <dbReference type="ARBA" id="ARBA00022448"/>
    </source>
</evidence>
<dbReference type="PRINTS" id="PR01463">
    <property type="entry name" value="EAGCHANLFMLY"/>
</dbReference>
<organism evidence="12 13">
    <name type="scientific">Chloropicon roscoffensis</name>
    <dbReference type="NCBI Taxonomy" id="1461544"/>
    <lineage>
        <taxon>Eukaryota</taxon>
        <taxon>Viridiplantae</taxon>
        <taxon>Chlorophyta</taxon>
        <taxon>Chloropicophyceae</taxon>
        <taxon>Chloropicales</taxon>
        <taxon>Chloropicaceae</taxon>
        <taxon>Chloropicon</taxon>
    </lineage>
</organism>
<dbReference type="Gene3D" id="2.60.120.10">
    <property type="entry name" value="Jelly Rolls"/>
    <property type="match status" value="1"/>
</dbReference>
<reference evidence="12 13" key="1">
    <citation type="submission" date="2024-03" db="EMBL/GenBank/DDBJ databases">
        <title>Complete genome sequence of the green alga Chloropicon roscoffensis RCC1871.</title>
        <authorList>
            <person name="Lemieux C."/>
            <person name="Pombert J.-F."/>
            <person name="Otis C."/>
            <person name="Turmel M."/>
        </authorList>
    </citation>
    <scope>NUCLEOTIDE SEQUENCE [LARGE SCALE GENOMIC DNA]</scope>
    <source>
        <strain evidence="12 13">RCC1871</strain>
    </source>
</reference>
<evidence type="ECO:0000313" key="13">
    <source>
        <dbReference type="Proteomes" id="UP001472866"/>
    </source>
</evidence>
<feature type="transmembrane region" description="Helical" evidence="10">
    <location>
        <begin position="231"/>
        <end position="250"/>
    </location>
</feature>
<comment type="subcellular location">
    <subcellularLocation>
        <location evidence="1">Membrane</location>
        <topology evidence="1">Multi-pass membrane protein</topology>
    </subcellularLocation>
</comment>
<evidence type="ECO:0000256" key="5">
    <source>
        <dbReference type="ARBA" id="ARBA00023065"/>
    </source>
</evidence>
<keyword evidence="3 10" id="KW-0812">Transmembrane</keyword>
<name>A0AAX4P9X0_9CHLO</name>
<feature type="transmembrane region" description="Helical" evidence="10">
    <location>
        <begin position="302"/>
        <end position="328"/>
    </location>
</feature>
<dbReference type="InterPro" id="IPR000595">
    <property type="entry name" value="cNMP-bd_dom"/>
</dbReference>
<evidence type="ECO:0000256" key="7">
    <source>
        <dbReference type="ARBA" id="ARBA00023286"/>
    </source>
</evidence>
<dbReference type="Pfam" id="PF00520">
    <property type="entry name" value="Ion_trans"/>
    <property type="match status" value="1"/>
</dbReference>
<feature type="region of interest" description="Disordered" evidence="9">
    <location>
        <begin position="1"/>
        <end position="29"/>
    </location>
</feature>
<dbReference type="SMART" id="SM00100">
    <property type="entry name" value="cNMP"/>
    <property type="match status" value="1"/>
</dbReference>
<feature type="domain" description="Cyclic nucleotide-binding" evidence="11">
    <location>
        <begin position="406"/>
        <end position="506"/>
    </location>
</feature>
<dbReference type="Proteomes" id="UP001472866">
    <property type="component" value="Chromosome 06"/>
</dbReference>
<feature type="compositionally biased region" description="Basic and acidic residues" evidence="9">
    <location>
        <begin position="698"/>
        <end position="711"/>
    </location>
</feature>
<dbReference type="PANTHER" id="PTHR45689">
    <property type="entry name" value="I[[H]] CHANNEL, ISOFORM E"/>
    <property type="match status" value="1"/>
</dbReference>
<keyword evidence="6 10" id="KW-0472">Membrane</keyword>
<evidence type="ECO:0000256" key="10">
    <source>
        <dbReference type="SAM" id="Phobius"/>
    </source>
</evidence>
<feature type="region of interest" description="Disordered" evidence="9">
    <location>
        <begin position="631"/>
        <end position="661"/>
    </location>
</feature>
<dbReference type="CDD" id="cd00038">
    <property type="entry name" value="CAP_ED"/>
    <property type="match status" value="1"/>
</dbReference>
<dbReference type="SUPFAM" id="SSF81324">
    <property type="entry name" value="Voltage-gated potassium channels"/>
    <property type="match status" value="1"/>
</dbReference>
<keyword evidence="13" id="KW-1185">Reference proteome</keyword>
<keyword evidence="4 10" id="KW-1133">Transmembrane helix</keyword>
<dbReference type="Pfam" id="PF00027">
    <property type="entry name" value="cNMP_binding"/>
    <property type="match status" value="1"/>
</dbReference>
<feature type="region of interest" description="Disordered" evidence="9">
    <location>
        <begin position="687"/>
        <end position="711"/>
    </location>
</feature>
<gene>
    <name evidence="12" type="ORF">HKI87_06g45590</name>
</gene>